<keyword evidence="2" id="KW-1185">Reference proteome</keyword>
<gene>
    <name evidence="1" type="ORF">CNAG_05448</name>
</gene>
<organism evidence="1 2">
    <name type="scientific">Cryptococcus neoformans (strain H99 / ATCC 208821 / CBS 10515 / FGSC 9487)</name>
    <name type="common">Cryptococcus neoformans var. grubii serotype A</name>
    <dbReference type="NCBI Taxonomy" id="235443"/>
    <lineage>
        <taxon>Eukaryota</taxon>
        <taxon>Fungi</taxon>
        <taxon>Dikarya</taxon>
        <taxon>Basidiomycota</taxon>
        <taxon>Agaricomycotina</taxon>
        <taxon>Tremellomycetes</taxon>
        <taxon>Tremellales</taxon>
        <taxon>Cryptococcaceae</taxon>
        <taxon>Cryptococcus</taxon>
        <taxon>Cryptococcus neoformans species complex</taxon>
    </lineage>
</organism>
<proteinExistence type="predicted"/>
<dbReference type="RefSeq" id="XP_012053778.1">
    <property type="nucleotide sequence ID" value="XM_012198388.1"/>
</dbReference>
<reference evidence="1 2" key="1">
    <citation type="journal article" date="2014" name="PLoS Genet.">
        <title>Analysis of the genome and transcriptome of Cryptococcus neoformans var. grubii reveals complex RNA expression and microevolution leading to virulence attenuation.</title>
        <authorList>
            <person name="Janbon G."/>
            <person name="Ormerod K.L."/>
            <person name="Paulet D."/>
            <person name="Byrnes E.J.III."/>
            <person name="Yadav V."/>
            <person name="Chatterjee G."/>
            <person name="Mullapudi N."/>
            <person name="Hon C.C."/>
            <person name="Billmyre R.B."/>
            <person name="Brunel F."/>
            <person name="Bahn Y.S."/>
            <person name="Chen W."/>
            <person name="Chen Y."/>
            <person name="Chow E.W."/>
            <person name="Coppee J.Y."/>
            <person name="Floyd-Averette A."/>
            <person name="Gaillardin C."/>
            <person name="Gerik K.J."/>
            <person name="Goldberg J."/>
            <person name="Gonzalez-Hilarion S."/>
            <person name="Gujja S."/>
            <person name="Hamlin J.L."/>
            <person name="Hsueh Y.P."/>
            <person name="Ianiri G."/>
            <person name="Jones S."/>
            <person name="Kodira C.D."/>
            <person name="Kozubowski L."/>
            <person name="Lam W."/>
            <person name="Marra M."/>
            <person name="Mesner L.D."/>
            <person name="Mieczkowski P.A."/>
            <person name="Moyrand F."/>
            <person name="Nielsen K."/>
            <person name="Proux C."/>
            <person name="Rossignol T."/>
            <person name="Schein J.E."/>
            <person name="Sun S."/>
            <person name="Wollschlaeger C."/>
            <person name="Wood I.A."/>
            <person name="Zeng Q."/>
            <person name="Neuveglise C."/>
            <person name="Newlon C.S."/>
            <person name="Perfect J.R."/>
            <person name="Lodge J.K."/>
            <person name="Idnurm A."/>
            <person name="Stajich J.E."/>
            <person name="Kronstad J.W."/>
            <person name="Sanyal K."/>
            <person name="Heitman J."/>
            <person name="Fraser J.A."/>
            <person name="Cuomo C.A."/>
            <person name="Dietrich F.S."/>
        </authorList>
    </citation>
    <scope>NUCLEOTIDE SEQUENCE [LARGE SCALE GENOMIC DNA]</scope>
    <source>
        <strain evidence="2">H99 / ATCC 208821 / CBS 10515 / FGSC 9487</strain>
    </source>
</reference>
<evidence type="ECO:0000313" key="1">
    <source>
        <dbReference type="EMBL" id="AFR98876.1"/>
    </source>
</evidence>
<dbReference type="Proteomes" id="UP000010091">
    <property type="component" value="Chromosome 14"/>
</dbReference>
<dbReference type="AlphaFoldDB" id="J9VZM1"/>
<dbReference type="KEGG" id="cng:CNAG_05448"/>
<sequence>MTQNIPDWKTFSRMSTVITGHILRDVLSGNSLQVNLHSVIKVVHNRSPADIESIPSRFQSPFQFLSTNDRDQTTEKGIELRPRISPCTLADITKLYPVWYNIFEYLVDSEEGMKIVTLSKGLYETWAPRYFSPRYAGAVIASRGLFKGLESRDGGYKRKLQNLSFTNILIIDEPASYWLVVSLSSTRLSKLPRVYRRVFPNVRLVKLAWTVAGGLLQVKDGQEDHQWHYCKFLDQLMEQVAEGCAIETYCGPDEFSRLDDHYFVDVTPKSELSQYGIF</sequence>
<dbReference type="HOGENOM" id="CLU_1001224_0_0_1"/>
<dbReference type="GeneID" id="23888763"/>
<evidence type="ECO:0000313" key="2">
    <source>
        <dbReference type="Proteomes" id="UP000010091"/>
    </source>
</evidence>
<protein>
    <submittedName>
        <fullName evidence="1">Uncharacterized protein</fullName>
    </submittedName>
</protein>
<dbReference type="EMBL" id="CP003833">
    <property type="protein sequence ID" value="AFR98876.1"/>
    <property type="molecule type" value="Genomic_DNA"/>
</dbReference>
<name>J9VZM1_CRYN9</name>
<accession>J9VZM1</accession>
<dbReference type="VEuPathDB" id="FungiDB:CNAG_05448"/>